<protein>
    <recommendedName>
        <fullName evidence="3">Mediator complex subunit 1</fullName>
    </recommendedName>
</protein>
<comment type="caution">
    <text evidence="1">The sequence shown here is derived from an EMBL/GenBank/DDBJ whole genome shotgun (WGS) entry which is preliminary data.</text>
</comment>
<reference evidence="1 2" key="1">
    <citation type="submission" date="2015-12" db="EMBL/GenBank/DDBJ databases">
        <title>Draft genome sequence of Moniliophthora roreri, the causal agent of frosty pod rot of cacao.</title>
        <authorList>
            <person name="Aime M.C."/>
            <person name="Diaz-Valderrama J.R."/>
            <person name="Kijpornyongpan T."/>
            <person name="Phillips-Mora W."/>
        </authorList>
    </citation>
    <scope>NUCLEOTIDE SEQUENCE [LARGE SCALE GENOMIC DNA]</scope>
    <source>
        <strain evidence="1 2">MCA 2952</strain>
    </source>
</reference>
<evidence type="ECO:0000313" key="2">
    <source>
        <dbReference type="Proteomes" id="UP000054988"/>
    </source>
</evidence>
<accession>A0A0W0FE66</accession>
<gene>
    <name evidence="1" type="ORF">WG66_12766</name>
</gene>
<evidence type="ECO:0000313" key="1">
    <source>
        <dbReference type="EMBL" id="KTB34655.1"/>
    </source>
</evidence>
<evidence type="ECO:0008006" key="3">
    <source>
        <dbReference type="Google" id="ProtNLM"/>
    </source>
</evidence>
<name>A0A0W0FE66_MONRR</name>
<sequence length="680" mass="74505">MNSLPETLLSVIQNCKADDALASNVTHPFATSADTTCGLLQDIIQATDQVANSLNLYLATNFTNPKLVSLLRQQAAFSHSLHLSEQNVQQTVDTLRKRSTGQYGEDVPLDRSALVDWCVARFEAWGRDVGMEAFKEEKEGGISLVFGGKVLVIDVDLSVNPTEGKVQVSGVKTSYATSSPEGSTMNGSTSLDAFLKDSFQRFVAEVQNPEEVRDPLEAARLGNAIVDELRYLVMLDKLAERREDGGVRWFVDVDQLCNVVENFAKSEAQAVASSLSLDRPPLDIFLHRSHALPLPYLTFPSLSFLVYLSPLAYLRAVRSFPERSHGNSTNHCPQTDVSSTGLRSFLADRPKGTTLCTLVLSPPINTHLFPASMSMPSLTARPTFPLVAGGSDLEHVFPQLADLSTSVLDVPDSSGHNIWMLDFTASGQSPGIVISQPRMRDIELVINPFSSMETHSPVGMMSFGSGSWVDLLLNPANPTISPERYTALYRSLTSSHPPLQLRLTAPDEPGFMLEKVPVHSMKEAWGVLEVVREQCWLNETLLSCQWSPEGLKLNSDEPPQDAEVTEETLQAVLNGSFKPRKIPVNVSIPSGKHDPIFDSDLDSMSKVRRPKIVMTSPERPPISGLVEITVLYDETKPRGISVEVSGAMGADLKPETLEEICRRGGILSLPGRIWAKVLES</sequence>
<dbReference type="EMBL" id="LATX01002053">
    <property type="protein sequence ID" value="KTB34655.1"/>
    <property type="molecule type" value="Genomic_DNA"/>
</dbReference>
<dbReference type="eggNOG" id="ENOG502SHJN">
    <property type="taxonomic scope" value="Eukaryota"/>
</dbReference>
<dbReference type="AlphaFoldDB" id="A0A0W0FE66"/>
<organism evidence="1 2">
    <name type="scientific">Moniliophthora roreri</name>
    <name type="common">Frosty pod rot fungus</name>
    <name type="synonym">Monilia roreri</name>
    <dbReference type="NCBI Taxonomy" id="221103"/>
    <lineage>
        <taxon>Eukaryota</taxon>
        <taxon>Fungi</taxon>
        <taxon>Dikarya</taxon>
        <taxon>Basidiomycota</taxon>
        <taxon>Agaricomycotina</taxon>
        <taxon>Agaricomycetes</taxon>
        <taxon>Agaricomycetidae</taxon>
        <taxon>Agaricales</taxon>
        <taxon>Marasmiineae</taxon>
        <taxon>Marasmiaceae</taxon>
        <taxon>Moniliophthora</taxon>
    </lineage>
</organism>
<dbReference type="Proteomes" id="UP000054988">
    <property type="component" value="Unassembled WGS sequence"/>
</dbReference>
<proteinExistence type="predicted"/>